<reference evidence="2" key="1">
    <citation type="submission" date="2022-03" db="EMBL/GenBank/DDBJ databases">
        <authorList>
            <person name="Sayadi A."/>
        </authorList>
    </citation>
    <scope>NUCLEOTIDE SEQUENCE</scope>
</reference>
<dbReference type="AlphaFoldDB" id="A0A9P0PWK3"/>
<name>A0A9P0PWK3_ACAOB</name>
<evidence type="ECO:0000313" key="3">
    <source>
        <dbReference type="Proteomes" id="UP001152888"/>
    </source>
</evidence>
<comment type="caution">
    <text evidence="2">The sequence shown here is derived from an EMBL/GenBank/DDBJ whole genome shotgun (WGS) entry which is preliminary data.</text>
</comment>
<dbReference type="Proteomes" id="UP001152888">
    <property type="component" value="Unassembled WGS sequence"/>
</dbReference>
<protein>
    <submittedName>
        <fullName evidence="2">Uncharacterized protein</fullName>
    </submittedName>
</protein>
<evidence type="ECO:0000256" key="1">
    <source>
        <dbReference type="SAM" id="MobiDB-lite"/>
    </source>
</evidence>
<gene>
    <name evidence="2" type="ORF">ACAOBT_LOCUS26335</name>
</gene>
<organism evidence="2 3">
    <name type="scientific">Acanthoscelides obtectus</name>
    <name type="common">Bean weevil</name>
    <name type="synonym">Bruchus obtectus</name>
    <dbReference type="NCBI Taxonomy" id="200917"/>
    <lineage>
        <taxon>Eukaryota</taxon>
        <taxon>Metazoa</taxon>
        <taxon>Ecdysozoa</taxon>
        <taxon>Arthropoda</taxon>
        <taxon>Hexapoda</taxon>
        <taxon>Insecta</taxon>
        <taxon>Pterygota</taxon>
        <taxon>Neoptera</taxon>
        <taxon>Endopterygota</taxon>
        <taxon>Coleoptera</taxon>
        <taxon>Polyphaga</taxon>
        <taxon>Cucujiformia</taxon>
        <taxon>Chrysomeloidea</taxon>
        <taxon>Chrysomelidae</taxon>
        <taxon>Bruchinae</taxon>
        <taxon>Bruchini</taxon>
        <taxon>Acanthoscelides</taxon>
    </lineage>
</organism>
<accession>A0A9P0PWK3</accession>
<feature type="region of interest" description="Disordered" evidence="1">
    <location>
        <begin position="41"/>
        <end position="62"/>
    </location>
</feature>
<dbReference type="OrthoDB" id="6436112at2759"/>
<proteinExistence type="predicted"/>
<keyword evidence="3" id="KW-1185">Reference proteome</keyword>
<feature type="compositionally biased region" description="Basic and acidic residues" evidence="1">
    <location>
        <begin position="41"/>
        <end position="56"/>
    </location>
</feature>
<dbReference type="EMBL" id="CAKOFQ010007461">
    <property type="protein sequence ID" value="CAH2001655.1"/>
    <property type="molecule type" value="Genomic_DNA"/>
</dbReference>
<evidence type="ECO:0000313" key="2">
    <source>
        <dbReference type="EMBL" id="CAH2001655.1"/>
    </source>
</evidence>
<sequence>MRFHNRQKDCDNLILRVADSPIITNSCQTIKFLDTLAQELESERKSRQQQAEREVKSPLQDRSGYYKSSVMFTSSAT</sequence>